<evidence type="ECO:0000256" key="5">
    <source>
        <dbReference type="ARBA" id="ARBA00022741"/>
    </source>
</evidence>
<keyword evidence="3" id="KW-0597">Phosphoprotein</keyword>
<dbReference type="GO" id="GO:0008017">
    <property type="term" value="F:microtubule binding"/>
    <property type="evidence" value="ECO:0007669"/>
    <property type="project" value="InterPro"/>
</dbReference>
<comment type="subcellular location">
    <subcellularLocation>
        <location evidence="1">Cytoplasm</location>
        <location evidence="1">Cytoskeleton</location>
        <location evidence="1">Spindle</location>
    </subcellularLocation>
</comment>
<dbReference type="InterPro" id="IPR019821">
    <property type="entry name" value="Kinesin_motor_CS"/>
</dbReference>
<evidence type="ECO:0000256" key="3">
    <source>
        <dbReference type="ARBA" id="ARBA00022553"/>
    </source>
</evidence>
<keyword evidence="5 10" id="KW-0547">Nucleotide-binding</keyword>
<organism evidence="15 16">
    <name type="scientific">Dimorphilus gyrociliatus</name>
    <dbReference type="NCBI Taxonomy" id="2664684"/>
    <lineage>
        <taxon>Eukaryota</taxon>
        <taxon>Metazoa</taxon>
        <taxon>Spiralia</taxon>
        <taxon>Lophotrochozoa</taxon>
        <taxon>Annelida</taxon>
        <taxon>Polychaeta</taxon>
        <taxon>Polychaeta incertae sedis</taxon>
        <taxon>Dinophilidae</taxon>
        <taxon>Dimorphilus</taxon>
    </lineage>
</organism>
<feature type="binding site" evidence="10">
    <location>
        <begin position="151"/>
        <end position="158"/>
    </location>
    <ligand>
        <name>ATP</name>
        <dbReference type="ChEBI" id="CHEBI:30616"/>
    </ligand>
</feature>
<dbReference type="PROSITE" id="PS00411">
    <property type="entry name" value="KINESIN_MOTOR_1"/>
    <property type="match status" value="1"/>
</dbReference>
<keyword evidence="2" id="KW-0963">Cytoplasm</keyword>
<gene>
    <name evidence="15" type="ORF">DGYR_LOCUS2068</name>
</gene>
<evidence type="ECO:0000256" key="8">
    <source>
        <dbReference type="ARBA" id="ARBA00023175"/>
    </source>
</evidence>
<feature type="region of interest" description="Disordered" evidence="13">
    <location>
        <begin position="768"/>
        <end position="803"/>
    </location>
</feature>
<feature type="domain" description="Kinesin motor" evidence="14">
    <location>
        <begin position="55"/>
        <end position="496"/>
    </location>
</feature>
<feature type="coiled-coil region" evidence="12">
    <location>
        <begin position="527"/>
        <end position="741"/>
    </location>
</feature>
<dbReference type="SMART" id="SM00129">
    <property type="entry name" value="KISc"/>
    <property type="match status" value="1"/>
</dbReference>
<dbReference type="Proteomes" id="UP000549394">
    <property type="component" value="Unassembled WGS sequence"/>
</dbReference>
<dbReference type="EMBL" id="CAJFCJ010000003">
    <property type="protein sequence ID" value="CAD5113019.1"/>
    <property type="molecule type" value="Genomic_DNA"/>
</dbReference>
<dbReference type="GO" id="GO:0072686">
    <property type="term" value="C:mitotic spindle"/>
    <property type="evidence" value="ECO:0007669"/>
    <property type="project" value="TreeGrafter"/>
</dbReference>
<dbReference type="InterPro" id="IPR047149">
    <property type="entry name" value="KIF11-like"/>
</dbReference>
<dbReference type="GO" id="GO:0005876">
    <property type="term" value="C:spindle microtubule"/>
    <property type="evidence" value="ECO:0007669"/>
    <property type="project" value="TreeGrafter"/>
</dbReference>
<reference evidence="15 16" key="1">
    <citation type="submission" date="2020-08" db="EMBL/GenBank/DDBJ databases">
        <authorList>
            <person name="Hejnol A."/>
        </authorList>
    </citation>
    <scope>NUCLEOTIDE SEQUENCE [LARGE SCALE GENOMIC DNA]</scope>
</reference>
<dbReference type="OrthoDB" id="2403182at2759"/>
<keyword evidence="16" id="KW-1185">Reference proteome</keyword>
<dbReference type="PANTHER" id="PTHR47970">
    <property type="entry name" value="KINESIN-LIKE PROTEIN KIF11"/>
    <property type="match status" value="1"/>
</dbReference>
<feature type="compositionally biased region" description="Basic and acidic residues" evidence="13">
    <location>
        <begin position="777"/>
        <end position="793"/>
    </location>
</feature>
<dbReference type="InterPro" id="IPR001752">
    <property type="entry name" value="Kinesin_motor_dom"/>
</dbReference>
<evidence type="ECO:0000256" key="4">
    <source>
        <dbReference type="ARBA" id="ARBA00022701"/>
    </source>
</evidence>
<comment type="caution">
    <text evidence="15">The sequence shown here is derived from an EMBL/GenBank/DDBJ whole genome shotgun (WGS) entry which is preliminary data.</text>
</comment>
<dbReference type="InterPro" id="IPR027417">
    <property type="entry name" value="P-loop_NTPase"/>
</dbReference>
<dbReference type="GO" id="GO:0005634">
    <property type="term" value="C:nucleus"/>
    <property type="evidence" value="ECO:0007669"/>
    <property type="project" value="TreeGrafter"/>
</dbReference>
<dbReference type="GO" id="GO:0008574">
    <property type="term" value="F:plus-end-directed microtubule motor activity"/>
    <property type="evidence" value="ECO:0007669"/>
    <property type="project" value="TreeGrafter"/>
</dbReference>
<keyword evidence="8 10" id="KW-0505">Motor protein</keyword>
<evidence type="ECO:0000256" key="9">
    <source>
        <dbReference type="ARBA" id="ARBA00023212"/>
    </source>
</evidence>
<dbReference type="SUPFAM" id="SSF52540">
    <property type="entry name" value="P-loop containing nucleoside triphosphate hydrolases"/>
    <property type="match status" value="1"/>
</dbReference>
<evidence type="ECO:0000256" key="6">
    <source>
        <dbReference type="ARBA" id="ARBA00022840"/>
    </source>
</evidence>
<comment type="similarity">
    <text evidence="10 11">Belongs to the TRAFAC class myosin-kinesin ATPase superfamily. Kinesin family.</text>
</comment>
<evidence type="ECO:0000256" key="10">
    <source>
        <dbReference type="PROSITE-ProRule" id="PRU00283"/>
    </source>
</evidence>
<protein>
    <recommendedName>
        <fullName evidence="11">Kinesin-like protein</fullName>
    </recommendedName>
</protein>
<dbReference type="GO" id="GO:0005524">
    <property type="term" value="F:ATP binding"/>
    <property type="evidence" value="ECO:0007669"/>
    <property type="project" value="UniProtKB-UniRule"/>
</dbReference>
<evidence type="ECO:0000256" key="7">
    <source>
        <dbReference type="ARBA" id="ARBA00023054"/>
    </source>
</evidence>
<dbReference type="Gene3D" id="1.20.5.390">
    <property type="entry name" value="L1 transposable element, trimerization domain"/>
    <property type="match status" value="1"/>
</dbReference>
<feature type="compositionally biased region" description="Basic residues" evidence="13">
    <location>
        <begin position="893"/>
        <end position="902"/>
    </location>
</feature>
<evidence type="ECO:0000256" key="11">
    <source>
        <dbReference type="RuleBase" id="RU000394"/>
    </source>
</evidence>
<sequence length="902" mass="103280">MNSDNRPISLMEEDVELIEADDSRIPEVKDIKRNLSPDFLDVNQTIAKHNEIENALHVYLRIRPFTIDERVNNEDRDCMELVSDTVLLTNAPPESHTFKNSQRGRGRQIHRFAFSKIFNEDASQDQLFSSTLEYSVKKFIAGRNALLFTYGVTNSGKTYTIQGDSTNPGLLPRSIDIIFNTLHDSIDKEPKIRPTMFSDVVYLSAAQLQAEIKLREDVFEMLNNLSSDSEETKSLNSITTTTTSCSKSSLGSEVDIERVQNIFNFDLDPSMDKSKYTYSLWVSYAEIYNEYIYDLLSPLPLRKKRRPTLKLGQDTRKIPYIKDLKEIFITSSEEAAKILTIGRNNLHIAATKLNQHSSRSHSIFTLKLVCVPKSSSDDKKFLKKAIVSTLSFCDLAGAERYTKTDAVGLQIKEAGNINGSLLALGRCMKALRHNQMTTNPRNKLIVPFRDSKLTRLFQSYLCGKSSVAMVVNINQRASMFDETLHALKYSAIAQDIVIKEAPVTPKRVIVEDLDCDKTLEDADCPNEADLLDIIEKLENELRREKAKNKKLELEVTEEVAERYQQQINEIYERHQEEMDELEARLEDKYEKKMENMMEQCQNSTRKRRKTTLIIDDDSNIAIAKYIHEIESLKDKLEEANNKRDDALSALKEFTEEKQELQTDLTTTKMQFGFEIQELRKQNSSLAKENENMKYQLEKITQKHQNMEYAYKHTLEKFQVEKEELEKAREKAESDLHSTKSSVLTDTLSTSSLHKTRYFSDITQMSIDSSTPIKRSNKKTDEKNRHQKNEKENKPVVVSPPVGHNVDKPFQSFLPAVEERTDDSLLPDFSTIKLSDNSKRLFPSLGNSSPRVVSDSKKSGSGKKSKFRSPFRMMSRKNDDSPSPLSSAGSGIVKRLRSKMKIK</sequence>
<dbReference type="GO" id="GO:0090307">
    <property type="term" value="P:mitotic spindle assembly"/>
    <property type="evidence" value="ECO:0007669"/>
    <property type="project" value="TreeGrafter"/>
</dbReference>
<evidence type="ECO:0000256" key="2">
    <source>
        <dbReference type="ARBA" id="ARBA00022490"/>
    </source>
</evidence>
<accession>A0A7I8V9L3</accession>
<keyword evidence="9" id="KW-0206">Cytoskeleton</keyword>
<keyword evidence="7 12" id="KW-0175">Coiled coil</keyword>
<evidence type="ECO:0000256" key="1">
    <source>
        <dbReference type="ARBA" id="ARBA00004186"/>
    </source>
</evidence>
<evidence type="ECO:0000313" key="15">
    <source>
        <dbReference type="EMBL" id="CAD5113019.1"/>
    </source>
</evidence>
<evidence type="ECO:0000259" key="14">
    <source>
        <dbReference type="PROSITE" id="PS50067"/>
    </source>
</evidence>
<dbReference type="AlphaFoldDB" id="A0A7I8V9L3"/>
<dbReference type="GO" id="GO:0007018">
    <property type="term" value="P:microtubule-based movement"/>
    <property type="evidence" value="ECO:0007669"/>
    <property type="project" value="InterPro"/>
</dbReference>
<feature type="compositionally biased region" description="Basic residues" evidence="13">
    <location>
        <begin position="859"/>
        <end position="868"/>
    </location>
</feature>
<dbReference type="PRINTS" id="PR00380">
    <property type="entry name" value="KINESINHEAVY"/>
</dbReference>
<evidence type="ECO:0000256" key="12">
    <source>
        <dbReference type="SAM" id="Coils"/>
    </source>
</evidence>
<keyword evidence="6 10" id="KW-0067">ATP-binding</keyword>
<dbReference type="InterPro" id="IPR036961">
    <property type="entry name" value="Kinesin_motor_dom_sf"/>
</dbReference>
<evidence type="ECO:0000256" key="13">
    <source>
        <dbReference type="SAM" id="MobiDB-lite"/>
    </source>
</evidence>
<dbReference type="PROSITE" id="PS50067">
    <property type="entry name" value="KINESIN_MOTOR_2"/>
    <property type="match status" value="1"/>
</dbReference>
<keyword evidence="4 11" id="KW-0493">Microtubule</keyword>
<name>A0A7I8V9L3_9ANNE</name>
<feature type="region of interest" description="Disordered" evidence="13">
    <location>
        <begin position="838"/>
        <end position="902"/>
    </location>
</feature>
<dbReference type="Pfam" id="PF00225">
    <property type="entry name" value="Kinesin"/>
    <property type="match status" value="1"/>
</dbReference>
<dbReference type="GO" id="GO:0051231">
    <property type="term" value="P:spindle elongation"/>
    <property type="evidence" value="ECO:0007669"/>
    <property type="project" value="TreeGrafter"/>
</dbReference>
<evidence type="ECO:0000313" key="16">
    <source>
        <dbReference type="Proteomes" id="UP000549394"/>
    </source>
</evidence>
<dbReference type="Gene3D" id="3.40.850.10">
    <property type="entry name" value="Kinesin motor domain"/>
    <property type="match status" value="1"/>
</dbReference>
<dbReference type="PANTHER" id="PTHR47970:SF29">
    <property type="entry name" value="KINESIN FAMILY MEMBER 20B"/>
    <property type="match status" value="1"/>
</dbReference>
<proteinExistence type="inferred from homology"/>